<evidence type="ECO:0000256" key="2">
    <source>
        <dbReference type="SAM" id="Phobius"/>
    </source>
</evidence>
<reference evidence="3" key="1">
    <citation type="journal article" date="2008" name="Nature">
        <title>The amphioxus genome and the evolution of the chordate karyotype.</title>
        <authorList>
            <consortium name="US DOE Joint Genome Institute (JGI-PGF)"/>
            <person name="Putnam N.H."/>
            <person name="Butts T."/>
            <person name="Ferrier D.E.K."/>
            <person name="Furlong R.F."/>
            <person name="Hellsten U."/>
            <person name="Kawashima T."/>
            <person name="Robinson-Rechavi M."/>
            <person name="Shoguchi E."/>
            <person name="Terry A."/>
            <person name="Yu J.-K."/>
            <person name="Benito-Gutierrez E.L."/>
            <person name="Dubchak I."/>
            <person name="Garcia-Fernandez J."/>
            <person name="Gibson-Brown J.J."/>
            <person name="Grigoriev I.V."/>
            <person name="Horton A.C."/>
            <person name="de Jong P.J."/>
            <person name="Jurka J."/>
            <person name="Kapitonov V.V."/>
            <person name="Kohara Y."/>
            <person name="Kuroki Y."/>
            <person name="Lindquist E."/>
            <person name="Lucas S."/>
            <person name="Osoegawa K."/>
            <person name="Pennacchio L.A."/>
            <person name="Salamov A.A."/>
            <person name="Satou Y."/>
            <person name="Sauka-Spengler T."/>
            <person name="Schmutz J."/>
            <person name="Shin-I T."/>
            <person name="Toyoda A."/>
            <person name="Bronner-Fraser M."/>
            <person name="Fujiyama A."/>
            <person name="Holland L.Z."/>
            <person name="Holland P.W.H."/>
            <person name="Satoh N."/>
            <person name="Rokhsar D.S."/>
        </authorList>
    </citation>
    <scope>NUCLEOTIDE SEQUENCE [LARGE SCALE GENOMIC DNA]</scope>
    <source>
        <strain evidence="3">S238N-H82</strain>
        <tissue evidence="3">Testes</tissue>
    </source>
</reference>
<evidence type="ECO:0000313" key="3">
    <source>
        <dbReference type="EMBL" id="EEN50221.1"/>
    </source>
</evidence>
<keyword evidence="2" id="KW-0812">Transmembrane</keyword>
<dbReference type="EMBL" id="GG666603">
    <property type="protein sequence ID" value="EEN50221.1"/>
    <property type="molecule type" value="Genomic_DNA"/>
</dbReference>
<dbReference type="AlphaFoldDB" id="C3ZBI4"/>
<organism>
    <name type="scientific">Branchiostoma floridae</name>
    <name type="common">Florida lancelet</name>
    <name type="synonym">Amphioxus</name>
    <dbReference type="NCBI Taxonomy" id="7739"/>
    <lineage>
        <taxon>Eukaryota</taxon>
        <taxon>Metazoa</taxon>
        <taxon>Chordata</taxon>
        <taxon>Cephalochordata</taxon>
        <taxon>Leptocardii</taxon>
        <taxon>Amphioxiformes</taxon>
        <taxon>Branchiostomatidae</taxon>
        <taxon>Branchiostoma</taxon>
    </lineage>
</organism>
<sequence>MTAPTWTSVIPIILFSGATTLTDGSAMFIQYPPSTVEGGQGDDKLLSFAANGTEEHESIVIQGPNPITGSNKFVPVYELGAGEEDPHEPFKGNFSVSIAWFNGITVVNLTILDFQLGEVGLYKLSVGFHTGPDINVTMNDLNGSDEGITNNTAATALMTTGSHVNNTGSASSGGLPGGSIAAIVIVVVLPIIAIVVAGGCIYKRRNGRPPQVPPFSAFTVVYIYIYISIPVYRKCEKERKGAKRNEKERKGAKRNEKERKGTKRNEKERKGTKRNEKESTESAKRNEKERKGKYRKCEKERKDWIGTKRNEKESTESAKRNEKERSMKQSEIKSMGI</sequence>
<protein>
    <submittedName>
        <fullName evidence="3">Uncharacterized protein</fullName>
    </submittedName>
</protein>
<keyword evidence="2" id="KW-0472">Membrane</keyword>
<evidence type="ECO:0000256" key="1">
    <source>
        <dbReference type="SAM" id="MobiDB-lite"/>
    </source>
</evidence>
<feature type="transmembrane region" description="Helical" evidence="2">
    <location>
        <begin position="180"/>
        <end position="202"/>
    </location>
</feature>
<name>C3ZBI4_BRAFL</name>
<feature type="region of interest" description="Disordered" evidence="1">
    <location>
        <begin position="237"/>
        <end position="337"/>
    </location>
</feature>
<accession>C3ZBI4</accession>
<keyword evidence="2" id="KW-1133">Transmembrane helix</keyword>
<gene>
    <name evidence="3" type="ORF">BRAFLDRAFT_65059</name>
</gene>
<proteinExistence type="predicted"/>
<feature type="transmembrane region" description="Helical" evidence="2">
    <location>
        <begin position="214"/>
        <end position="232"/>
    </location>
</feature>
<feature type="compositionally biased region" description="Basic and acidic residues" evidence="1">
    <location>
        <begin position="237"/>
        <end position="331"/>
    </location>
</feature>
<dbReference type="InParanoid" id="C3ZBI4"/>